<accession>A0A934RTN0</accession>
<dbReference type="RefSeq" id="WP_200392871.1">
    <property type="nucleotide sequence ID" value="NZ_JAENIO010000053.1"/>
</dbReference>
<dbReference type="InterPro" id="IPR013424">
    <property type="entry name" value="Ice-binding_C"/>
</dbReference>
<sequence length="242" mass="24898">MKTITHNPLSLLSCGLLLLPLPLHSAAIAINFNVPNTRGDGDAPDPTLADFTSADPNVAGGTLLNSGSGGNGSGWTDLAVSTSVGPFSVITTGSANGFNAGDTKWNDEDPLYEGYVYQNNADGTNVMTISGLAAFGAGQTITLTLHGVGDSNGQDTTFIASYGSQPDQSGTTTMNASDRSASTPFVQFSFLSDGITDEISYQFNNGPGGTGYHNGLSLSVIPEPSTALLGALGLFGLLRRRR</sequence>
<keyword evidence="4" id="KW-1185">Reference proteome</keyword>
<evidence type="ECO:0000256" key="1">
    <source>
        <dbReference type="SAM" id="SignalP"/>
    </source>
</evidence>
<proteinExistence type="predicted"/>
<feature type="domain" description="Ice-binding protein C-terminal" evidence="2">
    <location>
        <begin position="221"/>
        <end position="242"/>
    </location>
</feature>
<organism evidence="3 4">
    <name type="scientific">Roseibacillus ishigakijimensis</name>
    <dbReference type="NCBI Taxonomy" id="454146"/>
    <lineage>
        <taxon>Bacteria</taxon>
        <taxon>Pseudomonadati</taxon>
        <taxon>Verrucomicrobiota</taxon>
        <taxon>Verrucomicrobiia</taxon>
        <taxon>Verrucomicrobiales</taxon>
        <taxon>Verrucomicrobiaceae</taxon>
        <taxon>Roseibacillus</taxon>
    </lineage>
</organism>
<dbReference type="EMBL" id="JAENIO010000053">
    <property type="protein sequence ID" value="MBK1835436.1"/>
    <property type="molecule type" value="Genomic_DNA"/>
</dbReference>
<keyword evidence="1" id="KW-0732">Signal</keyword>
<name>A0A934RTN0_9BACT</name>
<feature type="signal peptide" evidence="1">
    <location>
        <begin position="1"/>
        <end position="25"/>
    </location>
</feature>
<evidence type="ECO:0000313" key="4">
    <source>
        <dbReference type="Proteomes" id="UP000604083"/>
    </source>
</evidence>
<dbReference type="AlphaFoldDB" id="A0A934RTN0"/>
<comment type="caution">
    <text evidence="3">The sequence shown here is derived from an EMBL/GenBank/DDBJ whole genome shotgun (WGS) entry which is preliminary data.</text>
</comment>
<gene>
    <name evidence="3" type="ORF">JIN78_15305</name>
</gene>
<dbReference type="Proteomes" id="UP000604083">
    <property type="component" value="Unassembled WGS sequence"/>
</dbReference>
<evidence type="ECO:0000259" key="2">
    <source>
        <dbReference type="Pfam" id="PF07589"/>
    </source>
</evidence>
<feature type="chain" id="PRO_5037566633" evidence="1">
    <location>
        <begin position="26"/>
        <end position="242"/>
    </location>
</feature>
<evidence type="ECO:0000313" key="3">
    <source>
        <dbReference type="EMBL" id="MBK1835436.1"/>
    </source>
</evidence>
<protein>
    <submittedName>
        <fullName evidence="3">PEP-CTERM sorting domain-containing protein</fullName>
    </submittedName>
</protein>
<reference evidence="3" key="1">
    <citation type="submission" date="2021-01" db="EMBL/GenBank/DDBJ databases">
        <title>Modified the classification status of verrucomicrobia.</title>
        <authorList>
            <person name="Feng X."/>
        </authorList>
    </citation>
    <scope>NUCLEOTIDE SEQUENCE</scope>
    <source>
        <strain evidence="3">KCTC 12986</strain>
    </source>
</reference>
<dbReference type="Pfam" id="PF07589">
    <property type="entry name" value="PEP-CTERM"/>
    <property type="match status" value="1"/>
</dbReference>